<feature type="compositionally biased region" description="Low complexity" evidence="19">
    <location>
        <begin position="551"/>
        <end position="565"/>
    </location>
</feature>
<sequence length="565" mass="62113">MEAKVGGLSGSPSGSGRRWVGGWGGGGASLPYKARSLQIRAGSGRGGKTTMALRRTLAGPWRLVKRESKAKLSICSKVCYAIGGAPYQITGCALGFFLQIYLLDVVQMDPFYASIILFVGRAWDAVTDPLVGFFISKSSWTCFGRLMPWVVFSTPFGVISYFLIWFVPDISQGQVMWYLFFYCVFQTLVTCFHVPYSALTMFISREQSERDSATAYRMTVEVLGTVLGTAIQGQIVGKVNTPCISDPPFLNTNNSSVVLEEVNITHDTGSLSDTRNAYMIAAGVIGGIYILCAAILSLGVRERQESSELQSAEPVSFFQGLKLVMKHGPYIKLIAAFLFTSLAFMLLEGNFALFCTYTLGFRNEFQNILLAIMLSATLTIPFWQWFLTRFGKKTAVYIGISSATPFLILVVILESNLIMTYVVAVAAGMSVAAAFLLPWSMLPDVVDDFNLQHPDSRGHEAIFFSFYVFFTKFASGVSLGISTLSLDFAGYKTRGCSQPEEVKLTLKMLVSAAPVALIVFGLLLFKLYPIDEDRRGKNRKALQDLRDEESNSSTETDSTELASIV</sequence>
<proteinExistence type="inferred from homology"/>
<dbReference type="GO" id="GO:1990379">
    <property type="term" value="P:lipid transport across blood-brain barrier"/>
    <property type="evidence" value="ECO:0007669"/>
    <property type="project" value="TreeGrafter"/>
</dbReference>
<feature type="region of interest" description="Disordered" evidence="19">
    <location>
        <begin position="1"/>
        <end position="20"/>
    </location>
</feature>
<keyword evidence="8" id="KW-0769">Symport</keyword>
<feature type="transmembrane region" description="Helical" evidence="20">
    <location>
        <begin position="394"/>
        <end position="412"/>
    </location>
</feature>
<name>A0AAW1AYB0_CROAD</name>
<keyword evidence="22" id="KW-1185">Reference proteome</keyword>
<feature type="transmembrane region" description="Helical" evidence="20">
    <location>
        <begin position="330"/>
        <end position="347"/>
    </location>
</feature>
<dbReference type="CDD" id="cd17451">
    <property type="entry name" value="MFS_NLS1_MFSD2A"/>
    <property type="match status" value="1"/>
</dbReference>
<evidence type="ECO:0000256" key="19">
    <source>
        <dbReference type="SAM" id="MobiDB-lite"/>
    </source>
</evidence>
<dbReference type="InterPro" id="IPR039672">
    <property type="entry name" value="MFS_2"/>
</dbReference>
<feature type="transmembrane region" description="Helical" evidence="20">
    <location>
        <begin position="418"/>
        <end position="440"/>
    </location>
</feature>
<dbReference type="GO" id="GO:0005789">
    <property type="term" value="C:endoplasmic reticulum membrane"/>
    <property type="evidence" value="ECO:0007669"/>
    <property type="project" value="UniProtKB-SubCell"/>
</dbReference>
<evidence type="ECO:0000256" key="4">
    <source>
        <dbReference type="ARBA" id="ARBA00022448"/>
    </source>
</evidence>
<comment type="catalytic activity">
    <reaction evidence="15">
        <text>1-(9Z-octadecenoyl)-sn-glycero-3-phosphocholine(in) + Na(+)(in) = 1-(9Z-octadecenoyl)-sn-glycero-3-phosphocholine(out) + Na(+)(out)</text>
        <dbReference type="Rhea" id="RHEA:43856"/>
        <dbReference type="ChEBI" id="CHEBI:28610"/>
        <dbReference type="ChEBI" id="CHEBI:29101"/>
    </reaction>
</comment>
<feature type="transmembrane region" description="Helical" evidence="20">
    <location>
        <begin position="179"/>
        <end position="203"/>
    </location>
</feature>
<comment type="similarity">
    <text evidence="3">Belongs to the major facilitator superfamily.</text>
</comment>
<feature type="transmembrane region" description="Helical" evidence="20">
    <location>
        <begin position="504"/>
        <end position="525"/>
    </location>
</feature>
<organism evidence="21 22">
    <name type="scientific">Crotalus adamanteus</name>
    <name type="common">Eastern diamondback rattlesnake</name>
    <dbReference type="NCBI Taxonomy" id="8729"/>
    <lineage>
        <taxon>Eukaryota</taxon>
        <taxon>Metazoa</taxon>
        <taxon>Chordata</taxon>
        <taxon>Craniata</taxon>
        <taxon>Vertebrata</taxon>
        <taxon>Euteleostomi</taxon>
        <taxon>Lepidosauria</taxon>
        <taxon>Squamata</taxon>
        <taxon>Bifurcata</taxon>
        <taxon>Unidentata</taxon>
        <taxon>Episquamata</taxon>
        <taxon>Toxicofera</taxon>
        <taxon>Serpentes</taxon>
        <taxon>Colubroidea</taxon>
        <taxon>Viperidae</taxon>
        <taxon>Crotalinae</taxon>
        <taxon>Crotalus</taxon>
    </lineage>
</organism>
<evidence type="ECO:0000256" key="13">
    <source>
        <dbReference type="ARBA" id="ARBA00023180"/>
    </source>
</evidence>
<dbReference type="FunFam" id="1.20.1250.20:FF:000183">
    <property type="entry name" value="sodium-dependent lysophosphatidylcholine symporter 1 isoform X2"/>
    <property type="match status" value="1"/>
</dbReference>
<keyword evidence="10" id="KW-0445">Lipid transport</keyword>
<evidence type="ECO:0000256" key="18">
    <source>
        <dbReference type="ARBA" id="ARBA00036741"/>
    </source>
</evidence>
<protein>
    <submittedName>
        <fullName evidence="21">Sodium-dependent lysophosphatidylcholine symporter 1</fullName>
    </submittedName>
</protein>
<keyword evidence="12" id="KW-1015">Disulfide bond</keyword>
<gene>
    <name evidence="21" type="ORF">NXF25_015312</name>
</gene>
<comment type="catalytic activity">
    <reaction evidence="18">
        <text>a 1-acyl-sn-glycero-3-phosphoethanolamine(in) + Na(+)(in) = a 1-acyl-sn-glycero-3-phosphoethanolamine(out) + Na(+)(out)</text>
        <dbReference type="Rhea" id="RHEA:43868"/>
        <dbReference type="ChEBI" id="CHEBI:29101"/>
        <dbReference type="ChEBI" id="CHEBI:64381"/>
    </reaction>
</comment>
<keyword evidence="5" id="KW-1003">Cell membrane</keyword>
<feature type="transmembrane region" description="Helical" evidence="20">
    <location>
        <begin position="367"/>
        <end position="387"/>
    </location>
</feature>
<evidence type="ECO:0000313" key="21">
    <source>
        <dbReference type="EMBL" id="KAK9394784.1"/>
    </source>
</evidence>
<reference evidence="21 22" key="1">
    <citation type="journal article" date="2024" name="Proc. Natl. Acad. Sci. U.S.A.">
        <title>The genetic regulatory architecture and epigenomic basis for age-related changes in rattlesnake venom.</title>
        <authorList>
            <person name="Hogan M.P."/>
            <person name="Holding M.L."/>
            <person name="Nystrom G.S."/>
            <person name="Colston T.J."/>
            <person name="Bartlett D.A."/>
            <person name="Mason A.J."/>
            <person name="Ellsworth S.A."/>
            <person name="Rautsaw R.M."/>
            <person name="Lawrence K.C."/>
            <person name="Strickland J.L."/>
            <person name="He B."/>
            <person name="Fraser P."/>
            <person name="Margres M.J."/>
            <person name="Gilbert D.M."/>
            <person name="Gibbs H.L."/>
            <person name="Parkinson C.L."/>
            <person name="Rokyta D.R."/>
        </authorList>
    </citation>
    <scope>NUCLEOTIDE SEQUENCE [LARGE SCALE GENOMIC DNA]</scope>
    <source>
        <strain evidence="21">DRR0105</strain>
    </source>
</reference>
<feature type="transmembrane region" description="Helical" evidence="20">
    <location>
        <begin position="461"/>
        <end position="484"/>
    </location>
</feature>
<keyword evidence="6 20" id="KW-0812">Transmembrane</keyword>
<evidence type="ECO:0000256" key="6">
    <source>
        <dbReference type="ARBA" id="ARBA00022692"/>
    </source>
</evidence>
<dbReference type="Proteomes" id="UP001474421">
    <property type="component" value="Unassembled WGS sequence"/>
</dbReference>
<evidence type="ECO:0000256" key="11">
    <source>
        <dbReference type="ARBA" id="ARBA00023136"/>
    </source>
</evidence>
<evidence type="ECO:0000256" key="1">
    <source>
        <dbReference type="ARBA" id="ARBA00004477"/>
    </source>
</evidence>
<evidence type="ECO:0000256" key="2">
    <source>
        <dbReference type="ARBA" id="ARBA00004651"/>
    </source>
</evidence>
<feature type="transmembrane region" description="Helical" evidence="20">
    <location>
        <begin position="146"/>
        <end position="167"/>
    </location>
</feature>
<evidence type="ECO:0000256" key="9">
    <source>
        <dbReference type="ARBA" id="ARBA00022989"/>
    </source>
</evidence>
<comment type="caution">
    <text evidence="21">The sequence shown here is derived from an EMBL/GenBank/DDBJ whole genome shotgun (WGS) entry which is preliminary data.</text>
</comment>
<evidence type="ECO:0000313" key="22">
    <source>
        <dbReference type="Proteomes" id="UP001474421"/>
    </source>
</evidence>
<comment type="catalytic activity">
    <reaction evidence="16">
        <text>1-(4Z,7Z,10Z,13Z,16Z,19Z-docosahexaenoyl)-sn-glycero-3-phosphocholine(in) + Na(+)(in) = 1-(4Z,7Z,10Z,13Z,16Z,19Z-docosahexaenoyl)-sn-glycero-3-phosphocholine(out) + Na(+)(out)</text>
        <dbReference type="Rhea" id="RHEA:43860"/>
        <dbReference type="ChEBI" id="CHEBI:29101"/>
        <dbReference type="ChEBI" id="CHEBI:73873"/>
    </reaction>
</comment>
<dbReference type="GO" id="GO:0140329">
    <property type="term" value="P:lysophospholipid translocation"/>
    <property type="evidence" value="ECO:0007669"/>
    <property type="project" value="TreeGrafter"/>
</dbReference>
<dbReference type="GO" id="GO:0008643">
    <property type="term" value="P:carbohydrate transport"/>
    <property type="evidence" value="ECO:0007669"/>
    <property type="project" value="InterPro"/>
</dbReference>
<dbReference type="InterPro" id="IPR036259">
    <property type="entry name" value="MFS_trans_sf"/>
</dbReference>
<evidence type="ECO:0000256" key="15">
    <source>
        <dbReference type="ARBA" id="ARBA00035930"/>
    </source>
</evidence>
<keyword evidence="9 20" id="KW-1133">Transmembrane helix</keyword>
<dbReference type="PANTHER" id="PTHR11328">
    <property type="entry name" value="MAJOR FACILITATOR SUPERFAMILY DOMAIN-CONTAINING PROTEIN"/>
    <property type="match status" value="1"/>
</dbReference>
<dbReference type="GO" id="GO:0051978">
    <property type="term" value="F:lysophospholipid:sodium symporter activity"/>
    <property type="evidence" value="ECO:0007669"/>
    <property type="project" value="TreeGrafter"/>
</dbReference>
<dbReference type="SUPFAM" id="SSF103473">
    <property type="entry name" value="MFS general substrate transporter"/>
    <property type="match status" value="1"/>
</dbReference>
<keyword evidence="4" id="KW-0813">Transport</keyword>
<evidence type="ECO:0000256" key="16">
    <source>
        <dbReference type="ARBA" id="ARBA00036185"/>
    </source>
</evidence>
<keyword evidence="13" id="KW-0325">Glycoprotein</keyword>
<evidence type="ECO:0000256" key="17">
    <source>
        <dbReference type="ARBA" id="ARBA00036686"/>
    </source>
</evidence>
<keyword evidence="11 20" id="KW-0472">Membrane</keyword>
<evidence type="ECO:0000256" key="10">
    <source>
        <dbReference type="ARBA" id="ARBA00023055"/>
    </source>
</evidence>
<accession>A0AAW1AYB0</accession>
<keyword evidence="7" id="KW-0256">Endoplasmic reticulum</keyword>
<comment type="catalytic activity">
    <reaction evidence="14">
        <text>1-hexadecanoyl-sn-glycero-3-phosphocholine(in) + Na(+)(in) = 1-hexadecanoyl-sn-glycero-3-phosphocholine(out) + Na(+)(out)</text>
        <dbReference type="Rhea" id="RHEA:43864"/>
        <dbReference type="ChEBI" id="CHEBI:29101"/>
        <dbReference type="ChEBI" id="CHEBI:72998"/>
    </reaction>
</comment>
<dbReference type="Pfam" id="PF13347">
    <property type="entry name" value="MFS_2"/>
    <property type="match status" value="1"/>
</dbReference>
<dbReference type="FunFam" id="1.20.1250.20:FF:000185">
    <property type="entry name" value="sodium-dependent lysophosphatidylcholine symporter 1 isoform X1"/>
    <property type="match status" value="1"/>
</dbReference>
<evidence type="ECO:0000256" key="3">
    <source>
        <dbReference type="ARBA" id="ARBA00008335"/>
    </source>
</evidence>
<comment type="subcellular location">
    <subcellularLocation>
        <location evidence="2">Cell membrane</location>
        <topology evidence="2">Multi-pass membrane protein</topology>
    </subcellularLocation>
    <subcellularLocation>
        <location evidence="1">Endoplasmic reticulum membrane</location>
        <topology evidence="1">Multi-pass membrane protein</topology>
    </subcellularLocation>
</comment>
<dbReference type="PANTHER" id="PTHR11328:SF29">
    <property type="entry name" value="SODIUM-DEPENDENT LYSOPHOSPHATIDYLCHOLINE SYMPORTER 1"/>
    <property type="match status" value="1"/>
</dbReference>
<evidence type="ECO:0000256" key="7">
    <source>
        <dbReference type="ARBA" id="ARBA00022824"/>
    </source>
</evidence>
<dbReference type="GO" id="GO:0015245">
    <property type="term" value="F:fatty acid transmembrane transporter activity"/>
    <property type="evidence" value="ECO:0007669"/>
    <property type="project" value="TreeGrafter"/>
</dbReference>
<evidence type="ECO:0000256" key="14">
    <source>
        <dbReference type="ARBA" id="ARBA00035893"/>
    </source>
</evidence>
<evidence type="ECO:0000256" key="8">
    <source>
        <dbReference type="ARBA" id="ARBA00022847"/>
    </source>
</evidence>
<feature type="region of interest" description="Disordered" evidence="19">
    <location>
        <begin position="542"/>
        <end position="565"/>
    </location>
</feature>
<dbReference type="GO" id="GO:0005886">
    <property type="term" value="C:plasma membrane"/>
    <property type="evidence" value="ECO:0007669"/>
    <property type="project" value="UniProtKB-SubCell"/>
</dbReference>
<dbReference type="EMBL" id="JAOTOJ010000011">
    <property type="protein sequence ID" value="KAK9394784.1"/>
    <property type="molecule type" value="Genomic_DNA"/>
</dbReference>
<dbReference type="AlphaFoldDB" id="A0AAW1AYB0"/>
<comment type="catalytic activity">
    <reaction evidence="17">
        <text>a 1-acyl-sn-glycero-3-phosphocholine(in) + Na(+)(in) = a 1-acyl-sn-glycero-3-phosphocholine(out) + Na(+)(out)</text>
        <dbReference type="Rhea" id="RHEA:44376"/>
        <dbReference type="ChEBI" id="CHEBI:29101"/>
        <dbReference type="ChEBI" id="CHEBI:58168"/>
    </reaction>
</comment>
<feature type="transmembrane region" description="Helical" evidence="20">
    <location>
        <begin position="78"/>
        <end position="99"/>
    </location>
</feature>
<evidence type="ECO:0000256" key="12">
    <source>
        <dbReference type="ARBA" id="ARBA00023157"/>
    </source>
</evidence>
<dbReference type="Gene3D" id="1.20.1250.20">
    <property type="entry name" value="MFS general substrate transporter like domains"/>
    <property type="match status" value="1"/>
</dbReference>
<evidence type="ECO:0000256" key="20">
    <source>
        <dbReference type="SAM" id="Phobius"/>
    </source>
</evidence>
<evidence type="ECO:0000256" key="5">
    <source>
        <dbReference type="ARBA" id="ARBA00022475"/>
    </source>
</evidence>
<feature type="transmembrane region" description="Helical" evidence="20">
    <location>
        <begin position="277"/>
        <end position="300"/>
    </location>
</feature>